<comment type="similarity">
    <text evidence="2">Belongs to the acetyl-CoA hydrolase/transferase family.</text>
</comment>
<dbReference type="PANTHER" id="PTHR43609">
    <property type="entry name" value="ACETYL-COA HYDROLASE"/>
    <property type="match status" value="1"/>
</dbReference>
<evidence type="ECO:0000256" key="5">
    <source>
        <dbReference type="ARBA" id="ARBA00029672"/>
    </source>
</evidence>
<dbReference type="InterPro" id="IPR038460">
    <property type="entry name" value="AcetylCoA_hyd_C_sf"/>
</dbReference>
<dbReference type="PANTHER" id="PTHR43609:SF1">
    <property type="entry name" value="ACETYL-COA HYDROLASE"/>
    <property type="match status" value="1"/>
</dbReference>
<evidence type="ECO:0000259" key="7">
    <source>
        <dbReference type="Pfam" id="PF13336"/>
    </source>
</evidence>
<dbReference type="Pfam" id="PF13336">
    <property type="entry name" value="AcetylCoA_hyd_C"/>
    <property type="match status" value="1"/>
</dbReference>
<dbReference type="EMBL" id="JBBPEH010000004">
    <property type="protein sequence ID" value="KAK7539336.1"/>
    <property type="molecule type" value="Genomic_DNA"/>
</dbReference>
<sequence length="525" mass="58377">MAASALLRSRVRRPSYLNKLTKAENLIDLFPHNSYIGWSGFTGVGYPKKVPTALADYVENNGLEGKLKYNLFVGASSGAETENRWARLNMIERRSPHQVGKEIAKGINNGNIKFFDKHLSMFPVDLMYGWYTRDRPNNKIDVAIIEASAITEEGGIIPGASVGASPELIQMADKVVIEVNTAAPSFEGLHDITMTDLPPNRKPYLIMAPEDRIGTPYIPVDPEKVVAVVESDYPDQTQPNSPEDETSQKIASNLIEFLKHEVNHGRLPQNLLPIQSGIGNIANAVVGGLSKGGADFKNLKVWTEVLQDSFLDLFDSGNLDFATATSIRFSPDGFKRFYDGWQEYSPKLLLRSQQVSNSPEIIRRLGVIGMNTPVEVDIYAHANSTCVMGSRMLNGLGGSADFLRSSKYSIMHTPSTRPSKTDPTGVSCIVPMCTHVDQTEHDLDVVVTEQGLADVRGLCPRERARVIIDKCAHPDYRPILLDYFERAEYECLRKGMGHEPHLLWQAFNMHKNLAEKGTMKIDSWE</sequence>
<dbReference type="InterPro" id="IPR037171">
    <property type="entry name" value="NagB/RpiA_transferase-like"/>
</dbReference>
<dbReference type="Gene3D" id="3.30.750.70">
    <property type="entry name" value="4-hydroxybutyrate coenzyme like domains"/>
    <property type="match status" value="1"/>
</dbReference>
<dbReference type="InterPro" id="IPR003702">
    <property type="entry name" value="ActCoA_hydro_N"/>
</dbReference>
<evidence type="ECO:0000256" key="3">
    <source>
        <dbReference type="ARBA" id="ARBA00011920"/>
    </source>
</evidence>
<evidence type="ECO:0000313" key="9">
    <source>
        <dbReference type="Proteomes" id="UP001360953"/>
    </source>
</evidence>
<dbReference type="Proteomes" id="UP001360953">
    <property type="component" value="Unassembled WGS sequence"/>
</dbReference>
<gene>
    <name evidence="8" type="ORF">J3D65DRAFT_644932</name>
</gene>
<dbReference type="InterPro" id="IPR026888">
    <property type="entry name" value="AcetylCoA_hyd_C"/>
</dbReference>
<evidence type="ECO:0000256" key="4">
    <source>
        <dbReference type="ARBA" id="ARBA00017958"/>
    </source>
</evidence>
<comment type="caution">
    <text evidence="8">The sequence shown here is derived from an EMBL/GenBank/DDBJ whole genome shotgun (WGS) entry which is preliminary data.</text>
</comment>
<accession>A0ABR1LVY5</accession>
<dbReference type="Pfam" id="PF02550">
    <property type="entry name" value="AcetylCoA_hydro"/>
    <property type="match status" value="1"/>
</dbReference>
<feature type="domain" description="Acetyl-CoA hydrolase/transferase C-terminal" evidence="7">
    <location>
        <begin position="333"/>
        <end position="483"/>
    </location>
</feature>
<proteinExistence type="inferred from homology"/>
<name>A0ABR1LVY5_9PEZI</name>
<dbReference type="GeneID" id="92035091"/>
<reference evidence="8 9" key="1">
    <citation type="submission" date="2024-04" db="EMBL/GenBank/DDBJ databases">
        <title>Phyllosticta paracitricarpa is synonymous to the EU quarantine fungus P. citricarpa based on phylogenomic analyses.</title>
        <authorList>
            <consortium name="Lawrence Berkeley National Laboratory"/>
            <person name="Van ingen-buijs V.A."/>
            <person name="Van westerhoven A.C."/>
            <person name="Haridas S."/>
            <person name="Skiadas P."/>
            <person name="Martin F."/>
            <person name="Groenewald J.Z."/>
            <person name="Crous P.W."/>
            <person name="Seidl M.F."/>
        </authorList>
    </citation>
    <scope>NUCLEOTIDE SEQUENCE [LARGE SCALE GENOMIC DNA]</scope>
    <source>
        <strain evidence="8 9">CPC 17464</strain>
    </source>
</reference>
<dbReference type="GO" id="GO:0016787">
    <property type="term" value="F:hydrolase activity"/>
    <property type="evidence" value="ECO:0007669"/>
    <property type="project" value="UniProtKB-KW"/>
</dbReference>
<organism evidence="8 9">
    <name type="scientific">Phyllosticta citribraziliensis</name>
    <dbReference type="NCBI Taxonomy" id="989973"/>
    <lineage>
        <taxon>Eukaryota</taxon>
        <taxon>Fungi</taxon>
        <taxon>Dikarya</taxon>
        <taxon>Ascomycota</taxon>
        <taxon>Pezizomycotina</taxon>
        <taxon>Dothideomycetes</taxon>
        <taxon>Dothideomycetes incertae sedis</taxon>
        <taxon>Botryosphaeriales</taxon>
        <taxon>Phyllostictaceae</taxon>
        <taxon>Phyllosticta</taxon>
    </lineage>
</organism>
<keyword evidence="8" id="KW-0378">Hydrolase</keyword>
<evidence type="ECO:0000259" key="6">
    <source>
        <dbReference type="Pfam" id="PF02550"/>
    </source>
</evidence>
<dbReference type="Gene3D" id="3.40.1080.20">
    <property type="entry name" value="Acetyl-CoA hydrolase/transferase C-terminal domain"/>
    <property type="match status" value="1"/>
</dbReference>
<keyword evidence="9" id="KW-1185">Reference proteome</keyword>
<dbReference type="Gene3D" id="3.40.1080.10">
    <property type="entry name" value="Glutaconate Coenzyme A-transferase"/>
    <property type="match status" value="1"/>
</dbReference>
<dbReference type="EC" id="3.1.2.1" evidence="3"/>
<evidence type="ECO:0000256" key="1">
    <source>
        <dbReference type="ARBA" id="ARBA00001831"/>
    </source>
</evidence>
<evidence type="ECO:0000313" key="8">
    <source>
        <dbReference type="EMBL" id="KAK7539336.1"/>
    </source>
</evidence>
<dbReference type="SUPFAM" id="SSF100950">
    <property type="entry name" value="NagB/RpiA/CoA transferase-like"/>
    <property type="match status" value="2"/>
</dbReference>
<dbReference type="InterPro" id="IPR046433">
    <property type="entry name" value="ActCoA_hydro"/>
</dbReference>
<feature type="domain" description="Acetyl-CoA hydrolase/transferase N-terminal" evidence="6">
    <location>
        <begin position="14"/>
        <end position="230"/>
    </location>
</feature>
<comment type="catalytic activity">
    <reaction evidence="1">
        <text>acetyl-CoA + H2O = acetate + CoA + H(+)</text>
        <dbReference type="Rhea" id="RHEA:20289"/>
        <dbReference type="ChEBI" id="CHEBI:15377"/>
        <dbReference type="ChEBI" id="CHEBI:15378"/>
        <dbReference type="ChEBI" id="CHEBI:30089"/>
        <dbReference type="ChEBI" id="CHEBI:57287"/>
        <dbReference type="ChEBI" id="CHEBI:57288"/>
        <dbReference type="EC" id="3.1.2.1"/>
    </reaction>
</comment>
<dbReference type="RefSeq" id="XP_066656607.1">
    <property type="nucleotide sequence ID" value="XM_066802185.1"/>
</dbReference>
<evidence type="ECO:0000256" key="2">
    <source>
        <dbReference type="ARBA" id="ARBA00009632"/>
    </source>
</evidence>
<protein>
    <recommendedName>
        <fullName evidence="4">Acetyl-CoA hydrolase</fullName>
        <ecNumber evidence="3">3.1.2.1</ecNumber>
    </recommendedName>
    <alternativeName>
        <fullName evidence="5">Acetyl-CoA deacylase</fullName>
    </alternativeName>
</protein>